<accession>A0A975DKZ7</accession>
<sequence length="469" mass="52612">MIDKDAPLSFFQKESNDNESHDERAWPVLIVDDDEQVHILSKLVLNNFEYHGKKLTILHAYSGDEALAILRDNPNVALVLLDVIMETNDAGLRCAEQIRNTLLNDTVQIVLRTGQPGDVPEQVVMQQYDINDYKCKTELTKERLFSTVTAALRAFEHVSKLKHLSDELASLNQSLELKVEQRTAELKASNDELVDAMAEIERQQFALVQAEKLASLGQLAAGVAHEINNPLGFLFSNIEFLESYLGKWHSMWKDTANASISNEEQYLQQLEVLKKNYQLDWVFDDAKDLMEDVKLGLNRIQAIVKDLSVFTAQEVQAVEDVNLSKMIQLALEKSQEIKPHSCVVETKIPEDFLIRCMGCQIGTAITNVIKNAYEAIVDKAEGKVFISIKSLDNGCLEILIEDNGRGIEPDILNRIFDPFFTTKPIGSGTGLGLSIAIAIIKSHFGDMYVESQLGLHTRVHIMLPVGKPH</sequence>
<evidence type="ECO:0000256" key="1">
    <source>
        <dbReference type="ARBA" id="ARBA00000085"/>
    </source>
</evidence>
<dbReference type="RefSeq" id="WP_208845331.1">
    <property type="nucleotide sequence ID" value="NZ_CP072135.1"/>
</dbReference>
<comment type="catalytic activity">
    <reaction evidence="1">
        <text>ATP + protein L-histidine = ADP + protein N-phospho-L-histidine.</text>
        <dbReference type="EC" id="2.7.13.3"/>
    </reaction>
</comment>
<dbReference type="SUPFAM" id="SSF52172">
    <property type="entry name" value="CheY-like"/>
    <property type="match status" value="1"/>
</dbReference>
<dbReference type="InterPro" id="IPR005467">
    <property type="entry name" value="His_kinase_dom"/>
</dbReference>
<dbReference type="InterPro" id="IPR011006">
    <property type="entry name" value="CheY-like_superfamily"/>
</dbReference>
<dbReference type="InterPro" id="IPR003661">
    <property type="entry name" value="HisK_dim/P_dom"/>
</dbReference>
<evidence type="ECO:0000256" key="4">
    <source>
        <dbReference type="PROSITE-ProRule" id="PRU00169"/>
    </source>
</evidence>
<dbReference type="SUPFAM" id="SSF55874">
    <property type="entry name" value="ATPase domain of HSP90 chaperone/DNA topoisomerase II/histidine kinase"/>
    <property type="match status" value="1"/>
</dbReference>
<feature type="modified residue" description="4-aspartylphosphate" evidence="4">
    <location>
        <position position="82"/>
    </location>
</feature>
<geneLocation type="plasmid" evidence="8 9">
    <name>unnamed5</name>
</geneLocation>
<dbReference type="SMART" id="SM00387">
    <property type="entry name" value="HATPase_c"/>
    <property type="match status" value="1"/>
</dbReference>
<feature type="coiled-coil region" evidence="5">
    <location>
        <begin position="161"/>
        <end position="203"/>
    </location>
</feature>
<gene>
    <name evidence="8" type="ORF">J5O05_19595</name>
</gene>
<dbReference type="PANTHER" id="PTHR43065">
    <property type="entry name" value="SENSOR HISTIDINE KINASE"/>
    <property type="match status" value="1"/>
</dbReference>
<dbReference type="Proteomes" id="UP000664904">
    <property type="component" value="Plasmid unnamed5"/>
</dbReference>
<dbReference type="InterPro" id="IPR004358">
    <property type="entry name" value="Sig_transdc_His_kin-like_C"/>
</dbReference>
<dbReference type="InterPro" id="IPR003594">
    <property type="entry name" value="HATPase_dom"/>
</dbReference>
<reference evidence="8" key="1">
    <citation type="submission" date="2021-03" db="EMBL/GenBank/DDBJ databases">
        <title>Complete Genome of Pseudoalteromonas xiamenensis STKMTI.2, a new potential marine bacterium producing anti-Vibrio compounds.</title>
        <authorList>
            <person name="Handayani D.P."/>
            <person name="Isnansetyo A."/>
            <person name="Istiqomah I."/>
            <person name="Jumina J."/>
        </authorList>
    </citation>
    <scope>NUCLEOTIDE SEQUENCE</scope>
    <source>
        <strain evidence="8">STKMTI.2</strain>
        <plasmid evidence="8">unnamed5</plasmid>
    </source>
</reference>
<dbReference type="InterPro" id="IPR036097">
    <property type="entry name" value="HisK_dim/P_sf"/>
</dbReference>
<feature type="domain" description="Histidine kinase" evidence="6">
    <location>
        <begin position="222"/>
        <end position="467"/>
    </location>
</feature>
<dbReference type="Gene3D" id="1.10.287.130">
    <property type="match status" value="1"/>
</dbReference>
<dbReference type="AlphaFoldDB" id="A0A975DKZ7"/>
<dbReference type="SMART" id="SM00448">
    <property type="entry name" value="REC"/>
    <property type="match status" value="1"/>
</dbReference>
<dbReference type="CDD" id="cd00082">
    <property type="entry name" value="HisKA"/>
    <property type="match status" value="1"/>
</dbReference>
<dbReference type="EC" id="2.7.13.3" evidence="2"/>
<protein>
    <recommendedName>
        <fullName evidence="2">histidine kinase</fullName>
        <ecNumber evidence="2">2.7.13.3</ecNumber>
    </recommendedName>
</protein>
<organism evidence="8 9">
    <name type="scientific">Pseudoalteromonas xiamenensis</name>
    <dbReference type="NCBI Taxonomy" id="882626"/>
    <lineage>
        <taxon>Bacteria</taxon>
        <taxon>Pseudomonadati</taxon>
        <taxon>Pseudomonadota</taxon>
        <taxon>Gammaproteobacteria</taxon>
        <taxon>Alteromonadales</taxon>
        <taxon>Pseudoalteromonadaceae</taxon>
        <taxon>Pseudoalteromonas</taxon>
    </lineage>
</organism>
<dbReference type="PROSITE" id="PS50110">
    <property type="entry name" value="RESPONSE_REGULATORY"/>
    <property type="match status" value="1"/>
</dbReference>
<dbReference type="InterPro" id="IPR001789">
    <property type="entry name" value="Sig_transdc_resp-reg_receiver"/>
</dbReference>
<dbReference type="Pfam" id="PF00072">
    <property type="entry name" value="Response_reg"/>
    <property type="match status" value="1"/>
</dbReference>
<dbReference type="KEGG" id="pxi:J5O05_19595"/>
<dbReference type="PANTHER" id="PTHR43065:SF42">
    <property type="entry name" value="TWO-COMPONENT SENSOR PPRA"/>
    <property type="match status" value="1"/>
</dbReference>
<dbReference type="PROSITE" id="PS50109">
    <property type="entry name" value="HIS_KIN"/>
    <property type="match status" value="1"/>
</dbReference>
<evidence type="ECO:0000256" key="2">
    <source>
        <dbReference type="ARBA" id="ARBA00012438"/>
    </source>
</evidence>
<keyword evidence="5" id="KW-0175">Coiled coil</keyword>
<dbReference type="Gene3D" id="3.30.565.10">
    <property type="entry name" value="Histidine kinase-like ATPase, C-terminal domain"/>
    <property type="match status" value="1"/>
</dbReference>
<dbReference type="SUPFAM" id="SSF47384">
    <property type="entry name" value="Homodimeric domain of signal transducing histidine kinase"/>
    <property type="match status" value="1"/>
</dbReference>
<dbReference type="EMBL" id="CP072135">
    <property type="protein sequence ID" value="QTH73665.1"/>
    <property type="molecule type" value="Genomic_DNA"/>
</dbReference>
<proteinExistence type="predicted"/>
<keyword evidence="3 4" id="KW-0597">Phosphoprotein</keyword>
<dbReference type="InterPro" id="IPR036890">
    <property type="entry name" value="HATPase_C_sf"/>
</dbReference>
<evidence type="ECO:0000256" key="5">
    <source>
        <dbReference type="SAM" id="Coils"/>
    </source>
</evidence>
<dbReference type="Gene3D" id="3.40.50.2300">
    <property type="match status" value="1"/>
</dbReference>
<name>A0A975DKZ7_9GAMM</name>
<evidence type="ECO:0000259" key="6">
    <source>
        <dbReference type="PROSITE" id="PS50109"/>
    </source>
</evidence>
<keyword evidence="8" id="KW-0614">Plasmid</keyword>
<dbReference type="PRINTS" id="PR00344">
    <property type="entry name" value="BCTRLSENSOR"/>
</dbReference>
<keyword evidence="9" id="KW-1185">Reference proteome</keyword>
<feature type="domain" description="Response regulatory" evidence="7">
    <location>
        <begin position="27"/>
        <end position="151"/>
    </location>
</feature>
<evidence type="ECO:0000259" key="7">
    <source>
        <dbReference type="PROSITE" id="PS50110"/>
    </source>
</evidence>
<evidence type="ECO:0000313" key="8">
    <source>
        <dbReference type="EMBL" id="QTH73665.1"/>
    </source>
</evidence>
<dbReference type="GO" id="GO:0000155">
    <property type="term" value="F:phosphorelay sensor kinase activity"/>
    <property type="evidence" value="ECO:0007669"/>
    <property type="project" value="InterPro"/>
</dbReference>
<evidence type="ECO:0000313" key="9">
    <source>
        <dbReference type="Proteomes" id="UP000664904"/>
    </source>
</evidence>
<dbReference type="Pfam" id="PF02518">
    <property type="entry name" value="HATPase_c"/>
    <property type="match status" value="1"/>
</dbReference>
<evidence type="ECO:0000256" key="3">
    <source>
        <dbReference type="ARBA" id="ARBA00022553"/>
    </source>
</evidence>